<dbReference type="PANTHER" id="PTHR23513">
    <property type="entry name" value="INTEGRAL MEMBRANE EFFLUX PROTEIN-RELATED"/>
    <property type="match status" value="1"/>
</dbReference>
<feature type="transmembrane region" description="Helical" evidence="7">
    <location>
        <begin position="252"/>
        <end position="274"/>
    </location>
</feature>
<evidence type="ECO:0000256" key="3">
    <source>
        <dbReference type="ARBA" id="ARBA00022692"/>
    </source>
</evidence>
<dbReference type="RefSeq" id="WP_150945593.1">
    <property type="nucleotide sequence ID" value="NZ_VCMV01000021.1"/>
</dbReference>
<evidence type="ECO:0000256" key="6">
    <source>
        <dbReference type="SAM" id="MobiDB-lite"/>
    </source>
</evidence>
<evidence type="ECO:0000256" key="2">
    <source>
        <dbReference type="ARBA" id="ARBA00022475"/>
    </source>
</evidence>
<keyword evidence="10" id="KW-1185">Reference proteome</keyword>
<keyword evidence="3 7" id="KW-0812">Transmembrane</keyword>
<name>A0A5N3PA29_9HYPH</name>
<keyword evidence="2" id="KW-1003">Cell membrane</keyword>
<feature type="transmembrane region" description="Helical" evidence="7">
    <location>
        <begin position="312"/>
        <end position="329"/>
    </location>
</feature>
<dbReference type="PROSITE" id="PS50850">
    <property type="entry name" value="MFS"/>
    <property type="match status" value="1"/>
</dbReference>
<feature type="domain" description="Major facilitator superfamily (MFS) profile" evidence="8">
    <location>
        <begin position="1"/>
        <end position="399"/>
    </location>
</feature>
<accession>A0A5N3PA29</accession>
<evidence type="ECO:0000259" key="8">
    <source>
        <dbReference type="PROSITE" id="PS50850"/>
    </source>
</evidence>
<evidence type="ECO:0000256" key="5">
    <source>
        <dbReference type="ARBA" id="ARBA00023136"/>
    </source>
</evidence>
<evidence type="ECO:0000313" key="9">
    <source>
        <dbReference type="EMBL" id="KAB0266541.1"/>
    </source>
</evidence>
<dbReference type="Pfam" id="PF07690">
    <property type="entry name" value="MFS_1"/>
    <property type="match status" value="1"/>
</dbReference>
<evidence type="ECO:0000256" key="7">
    <source>
        <dbReference type="SAM" id="Phobius"/>
    </source>
</evidence>
<sequence length="435" mass="44677">MTSDAARLPSTFIRLAWSNLAAQSAEQIALAAAAIVAVLALGANEGEIGLLQMALTLPYLLFAIPAGLLADRISRPKLMVWAEVSRAAALLAIVALVQAGLITWPLLALLGSIAACGTVAYSVATPSFVPSLVPSAFLPTANARIELARTLAFTGGPALGGMLIGWAGAGPAFGAATGLSIVAVVLLAGLREPPRPAPTHRQPLRDMMEGVRFVARHSLLRPVLVTQFVFSTAFFLVLTVFVPYAVRHLGLSAAGIGLTLGLYGAGMVTGALLAPRVMGRLPFGIVIGIGPIAGLVASLVMALTIWVPTPTLAGLSLFLFGIGPILWVISTTTLRQAVTPRDLLGRVSAVSVLTQGARPLGAALAALIGGLFGAEACLLLAVAGFVAQALVIWTSPAIGLARQPDMITEHGVGHGTLDHPNTTGRASRPREPATS</sequence>
<dbReference type="InterPro" id="IPR020846">
    <property type="entry name" value="MFS_dom"/>
</dbReference>
<comment type="caution">
    <text evidence="9">The sequence shown here is derived from an EMBL/GenBank/DDBJ whole genome shotgun (WGS) entry which is preliminary data.</text>
</comment>
<organism evidence="9 10">
    <name type="scientific">Microvirga brassicacearum</name>
    <dbReference type="NCBI Taxonomy" id="2580413"/>
    <lineage>
        <taxon>Bacteria</taxon>
        <taxon>Pseudomonadati</taxon>
        <taxon>Pseudomonadota</taxon>
        <taxon>Alphaproteobacteria</taxon>
        <taxon>Hyphomicrobiales</taxon>
        <taxon>Methylobacteriaceae</taxon>
        <taxon>Microvirga</taxon>
    </lineage>
</organism>
<dbReference type="PANTHER" id="PTHR23513:SF6">
    <property type="entry name" value="MAJOR FACILITATOR SUPERFAMILY ASSOCIATED DOMAIN-CONTAINING PROTEIN"/>
    <property type="match status" value="1"/>
</dbReference>
<evidence type="ECO:0000313" key="10">
    <source>
        <dbReference type="Proteomes" id="UP000325684"/>
    </source>
</evidence>
<reference evidence="9 10" key="1">
    <citation type="journal article" date="2019" name="Microorganisms">
        <title>Genome Insights into the Novel Species Microvirga brassicacearum, a Rapeseed Endophyte with Biotechnological Potential.</title>
        <authorList>
            <person name="Jimenez-Gomez A."/>
            <person name="Saati-Santamaria Z."/>
            <person name="Igual J.M."/>
            <person name="Rivas R."/>
            <person name="Mateos P.F."/>
            <person name="Garcia-Fraile P."/>
        </authorList>
    </citation>
    <scope>NUCLEOTIDE SEQUENCE [LARGE SCALE GENOMIC DNA]</scope>
    <source>
        <strain evidence="9 10">CDVBN77</strain>
    </source>
</reference>
<feature type="transmembrane region" description="Helical" evidence="7">
    <location>
        <begin position="350"/>
        <end position="372"/>
    </location>
</feature>
<comment type="subcellular location">
    <subcellularLocation>
        <location evidence="1">Cell membrane</location>
        <topology evidence="1">Multi-pass membrane protein</topology>
    </subcellularLocation>
</comment>
<evidence type="ECO:0000256" key="1">
    <source>
        <dbReference type="ARBA" id="ARBA00004651"/>
    </source>
</evidence>
<keyword evidence="5 7" id="KW-0472">Membrane</keyword>
<feature type="transmembrane region" description="Helical" evidence="7">
    <location>
        <begin position="223"/>
        <end position="246"/>
    </location>
</feature>
<protein>
    <submittedName>
        <fullName evidence="9">MFS transporter</fullName>
    </submittedName>
</protein>
<dbReference type="CDD" id="cd06173">
    <property type="entry name" value="MFS_MefA_like"/>
    <property type="match status" value="1"/>
</dbReference>
<dbReference type="Proteomes" id="UP000325684">
    <property type="component" value="Unassembled WGS sequence"/>
</dbReference>
<dbReference type="Gene3D" id="1.20.1250.20">
    <property type="entry name" value="MFS general substrate transporter like domains"/>
    <property type="match status" value="1"/>
</dbReference>
<dbReference type="GO" id="GO:0022857">
    <property type="term" value="F:transmembrane transporter activity"/>
    <property type="evidence" value="ECO:0007669"/>
    <property type="project" value="InterPro"/>
</dbReference>
<feature type="transmembrane region" description="Helical" evidence="7">
    <location>
        <begin position="173"/>
        <end position="190"/>
    </location>
</feature>
<dbReference type="InterPro" id="IPR011701">
    <property type="entry name" value="MFS"/>
</dbReference>
<gene>
    <name evidence="9" type="ORF">FEZ63_14380</name>
</gene>
<dbReference type="GO" id="GO:0005886">
    <property type="term" value="C:plasma membrane"/>
    <property type="evidence" value="ECO:0007669"/>
    <property type="project" value="UniProtKB-SubCell"/>
</dbReference>
<proteinExistence type="predicted"/>
<feature type="region of interest" description="Disordered" evidence="6">
    <location>
        <begin position="409"/>
        <end position="435"/>
    </location>
</feature>
<dbReference type="InterPro" id="IPR036259">
    <property type="entry name" value="MFS_trans_sf"/>
</dbReference>
<feature type="transmembrane region" description="Helical" evidence="7">
    <location>
        <begin position="378"/>
        <end position="401"/>
    </location>
</feature>
<dbReference type="OrthoDB" id="145388at2"/>
<feature type="transmembrane region" description="Helical" evidence="7">
    <location>
        <begin position="20"/>
        <end position="43"/>
    </location>
</feature>
<dbReference type="SUPFAM" id="SSF103473">
    <property type="entry name" value="MFS general substrate transporter"/>
    <property type="match status" value="1"/>
</dbReference>
<feature type="transmembrane region" description="Helical" evidence="7">
    <location>
        <begin position="49"/>
        <end position="70"/>
    </location>
</feature>
<dbReference type="AlphaFoldDB" id="A0A5N3PA29"/>
<feature type="transmembrane region" description="Helical" evidence="7">
    <location>
        <begin position="90"/>
        <end position="113"/>
    </location>
</feature>
<feature type="transmembrane region" description="Helical" evidence="7">
    <location>
        <begin position="281"/>
        <end position="306"/>
    </location>
</feature>
<dbReference type="EMBL" id="VCMV01000021">
    <property type="protein sequence ID" value="KAB0266541.1"/>
    <property type="molecule type" value="Genomic_DNA"/>
</dbReference>
<evidence type="ECO:0000256" key="4">
    <source>
        <dbReference type="ARBA" id="ARBA00022989"/>
    </source>
</evidence>
<keyword evidence="4 7" id="KW-1133">Transmembrane helix</keyword>